<comment type="caution">
    <text evidence="15">The sequence shown here is derived from an EMBL/GenBank/DDBJ whole genome shotgun (WGS) entry which is preliminary data.</text>
</comment>
<dbReference type="AlphaFoldDB" id="A0A939J6Y6"/>
<dbReference type="Pfam" id="PF02875">
    <property type="entry name" value="Mur_ligase_C"/>
    <property type="match status" value="1"/>
</dbReference>
<reference evidence="15" key="1">
    <citation type="submission" date="2021-03" db="EMBL/GenBank/DDBJ databases">
        <title>Roseibium sp. CAU 1637 isolated from Incheon.</title>
        <authorList>
            <person name="Kim W."/>
        </authorList>
    </citation>
    <scope>NUCLEOTIDE SEQUENCE</scope>
    <source>
        <strain evidence="15">CAU 1637</strain>
    </source>
</reference>
<dbReference type="InterPro" id="IPR051046">
    <property type="entry name" value="MurCDEF_CellWall_CoF430Synth"/>
</dbReference>
<comment type="catalytic activity">
    <reaction evidence="10 11">
        <text>D-alanyl-D-alanine + UDP-N-acetyl-alpha-D-muramoyl-L-alanyl-gamma-D-glutamyl-meso-2,6-diaminopimelate + ATP = UDP-N-acetyl-alpha-D-muramoyl-L-alanyl-gamma-D-glutamyl-meso-2,6-diaminopimeloyl-D-alanyl-D-alanine + ADP + phosphate + H(+)</text>
        <dbReference type="Rhea" id="RHEA:28374"/>
        <dbReference type="ChEBI" id="CHEBI:15378"/>
        <dbReference type="ChEBI" id="CHEBI:30616"/>
        <dbReference type="ChEBI" id="CHEBI:43474"/>
        <dbReference type="ChEBI" id="CHEBI:57822"/>
        <dbReference type="ChEBI" id="CHEBI:61386"/>
        <dbReference type="ChEBI" id="CHEBI:83905"/>
        <dbReference type="ChEBI" id="CHEBI:456216"/>
        <dbReference type="EC" id="6.3.2.10"/>
    </reaction>
</comment>
<dbReference type="InterPro" id="IPR035911">
    <property type="entry name" value="MurE/MurF_N"/>
</dbReference>
<feature type="binding site" evidence="10">
    <location>
        <begin position="114"/>
        <end position="120"/>
    </location>
    <ligand>
        <name>ATP</name>
        <dbReference type="ChEBI" id="CHEBI:30616"/>
    </ligand>
</feature>
<comment type="pathway">
    <text evidence="10 11">Cell wall biogenesis; peptidoglycan biosynthesis.</text>
</comment>
<keyword evidence="8 10" id="KW-0131">Cell cycle</keyword>
<dbReference type="InterPro" id="IPR013221">
    <property type="entry name" value="Mur_ligase_cen"/>
</dbReference>
<dbReference type="NCBIfam" id="NF010693">
    <property type="entry name" value="PRK14093.1"/>
    <property type="match status" value="1"/>
</dbReference>
<evidence type="ECO:0000256" key="5">
    <source>
        <dbReference type="ARBA" id="ARBA00022840"/>
    </source>
</evidence>
<keyword evidence="1 10" id="KW-0963">Cytoplasm</keyword>
<evidence type="ECO:0000256" key="3">
    <source>
        <dbReference type="ARBA" id="ARBA00022618"/>
    </source>
</evidence>
<evidence type="ECO:0000259" key="12">
    <source>
        <dbReference type="Pfam" id="PF01225"/>
    </source>
</evidence>
<keyword evidence="7 10" id="KW-0573">Peptidoglycan synthesis</keyword>
<sequence length="476" mass="50607">MTAPLWTRDDFLAATGGEMRGDVAQEITGISIDSRTIESGEAYVAIVGDRLDGHDFVEAALDAGAALALVARDKLADLPESGRYVVVNDPLEALRKLAAAARARTYARIVAVTGSVGKTSTKEALRFALDRTGKTHASVASFNNHWGVPLTLARMPADTEYGIFEIGMNHLGEITPLVEMVRPHVAIITTVQPVHLEFFDSVEQIAQAKAEIFSGLEPGGVAILNADNDQFDLLKFHAKMAGVTEIRTFGEDSASDALLQKVSAQAGCSSIQARILGQELTYKVGVPGKHQVRNSLAVLAAVVELGADLALAGLALAELQAPKGRGAFSKLQLGDGKADLIDETYNANPASMRAALAVLGETPVRLPGRRIAVLGDMRELGPDAERLHCELLAPIKAAGVDLVYLAGEHMHHLWELLPKGARGGYAEVSSGLIDMLIRDVQSGDVIMIKGSLGTRMGPVLEALKKEYASTDDVELV</sequence>
<dbReference type="GO" id="GO:0071555">
    <property type="term" value="P:cell wall organization"/>
    <property type="evidence" value="ECO:0007669"/>
    <property type="project" value="UniProtKB-KW"/>
</dbReference>
<dbReference type="SUPFAM" id="SSF63418">
    <property type="entry name" value="MurE/MurF N-terminal domain"/>
    <property type="match status" value="1"/>
</dbReference>
<evidence type="ECO:0000256" key="7">
    <source>
        <dbReference type="ARBA" id="ARBA00022984"/>
    </source>
</evidence>
<dbReference type="GO" id="GO:0005737">
    <property type="term" value="C:cytoplasm"/>
    <property type="evidence" value="ECO:0007669"/>
    <property type="project" value="UniProtKB-SubCell"/>
</dbReference>
<dbReference type="GO" id="GO:0047480">
    <property type="term" value="F:UDP-N-acetylmuramoyl-tripeptide-D-alanyl-D-alanine ligase activity"/>
    <property type="evidence" value="ECO:0007669"/>
    <property type="project" value="UniProtKB-UniRule"/>
</dbReference>
<keyword evidence="6 10" id="KW-0133">Cell shape</keyword>
<feature type="domain" description="Mur ligase C-terminal" evidence="13">
    <location>
        <begin position="339"/>
        <end position="451"/>
    </location>
</feature>
<evidence type="ECO:0000313" key="16">
    <source>
        <dbReference type="Proteomes" id="UP000664779"/>
    </source>
</evidence>
<dbReference type="InterPro" id="IPR005863">
    <property type="entry name" value="UDP-N-AcMur_synth"/>
</dbReference>
<evidence type="ECO:0000256" key="10">
    <source>
        <dbReference type="HAMAP-Rule" id="MF_02019"/>
    </source>
</evidence>
<evidence type="ECO:0000256" key="4">
    <source>
        <dbReference type="ARBA" id="ARBA00022741"/>
    </source>
</evidence>
<proteinExistence type="inferred from homology"/>
<evidence type="ECO:0000259" key="13">
    <source>
        <dbReference type="Pfam" id="PF02875"/>
    </source>
</evidence>
<dbReference type="InterPro" id="IPR036565">
    <property type="entry name" value="Mur-like_cat_sf"/>
</dbReference>
<dbReference type="GO" id="GO:0008360">
    <property type="term" value="P:regulation of cell shape"/>
    <property type="evidence" value="ECO:0007669"/>
    <property type="project" value="UniProtKB-KW"/>
</dbReference>
<keyword evidence="2 10" id="KW-0436">Ligase</keyword>
<dbReference type="HAMAP" id="MF_02019">
    <property type="entry name" value="MurF"/>
    <property type="match status" value="1"/>
</dbReference>
<evidence type="ECO:0000256" key="9">
    <source>
        <dbReference type="ARBA" id="ARBA00023316"/>
    </source>
</evidence>
<evidence type="ECO:0000256" key="8">
    <source>
        <dbReference type="ARBA" id="ARBA00023306"/>
    </source>
</evidence>
<dbReference type="InterPro" id="IPR000713">
    <property type="entry name" value="Mur_ligase_N"/>
</dbReference>
<dbReference type="RefSeq" id="WP_206937295.1">
    <property type="nucleotide sequence ID" value="NZ_JAFLNF010000001.1"/>
</dbReference>
<evidence type="ECO:0000256" key="6">
    <source>
        <dbReference type="ARBA" id="ARBA00022960"/>
    </source>
</evidence>
<dbReference type="Proteomes" id="UP000664779">
    <property type="component" value="Unassembled WGS sequence"/>
</dbReference>
<evidence type="ECO:0000313" key="15">
    <source>
        <dbReference type="EMBL" id="MBO0343701.1"/>
    </source>
</evidence>
<dbReference type="GO" id="GO:0051301">
    <property type="term" value="P:cell division"/>
    <property type="evidence" value="ECO:0007669"/>
    <property type="project" value="UniProtKB-KW"/>
</dbReference>
<dbReference type="GO" id="GO:0009252">
    <property type="term" value="P:peptidoglycan biosynthetic process"/>
    <property type="evidence" value="ECO:0007669"/>
    <property type="project" value="UniProtKB-UniRule"/>
</dbReference>
<dbReference type="GO" id="GO:0005524">
    <property type="term" value="F:ATP binding"/>
    <property type="evidence" value="ECO:0007669"/>
    <property type="project" value="UniProtKB-UniRule"/>
</dbReference>
<evidence type="ECO:0000256" key="11">
    <source>
        <dbReference type="RuleBase" id="RU004136"/>
    </source>
</evidence>
<feature type="domain" description="Mur ligase central" evidence="14">
    <location>
        <begin position="112"/>
        <end position="302"/>
    </location>
</feature>
<comment type="function">
    <text evidence="10 11">Involved in cell wall formation. Catalyzes the final step in the synthesis of UDP-N-acetylmuramoyl-pentapeptide, the precursor of murein.</text>
</comment>
<dbReference type="Gene3D" id="3.40.1390.10">
    <property type="entry name" value="MurE/MurF, N-terminal domain"/>
    <property type="match status" value="1"/>
</dbReference>
<keyword evidence="16" id="KW-1185">Reference proteome</keyword>
<dbReference type="PANTHER" id="PTHR43024">
    <property type="entry name" value="UDP-N-ACETYLMURAMOYL-TRIPEPTIDE--D-ALANYL-D-ALANINE LIGASE"/>
    <property type="match status" value="1"/>
</dbReference>
<dbReference type="NCBIfam" id="TIGR01143">
    <property type="entry name" value="murF"/>
    <property type="match status" value="1"/>
</dbReference>
<keyword evidence="9 10" id="KW-0961">Cell wall biogenesis/degradation</keyword>
<dbReference type="InterPro" id="IPR036615">
    <property type="entry name" value="Mur_ligase_C_dom_sf"/>
</dbReference>
<dbReference type="Gene3D" id="3.90.190.20">
    <property type="entry name" value="Mur ligase, C-terminal domain"/>
    <property type="match status" value="1"/>
</dbReference>
<dbReference type="InterPro" id="IPR004101">
    <property type="entry name" value="Mur_ligase_C"/>
</dbReference>
<dbReference type="Gene3D" id="3.40.1190.10">
    <property type="entry name" value="Mur-like, catalytic domain"/>
    <property type="match status" value="1"/>
</dbReference>
<dbReference type="EMBL" id="JAFLNF010000001">
    <property type="protein sequence ID" value="MBO0343701.1"/>
    <property type="molecule type" value="Genomic_DNA"/>
</dbReference>
<evidence type="ECO:0000256" key="1">
    <source>
        <dbReference type="ARBA" id="ARBA00022490"/>
    </source>
</evidence>
<dbReference type="SUPFAM" id="SSF53623">
    <property type="entry name" value="MurD-like peptide ligases, catalytic domain"/>
    <property type="match status" value="1"/>
</dbReference>
<dbReference type="PANTHER" id="PTHR43024:SF1">
    <property type="entry name" value="UDP-N-ACETYLMURAMOYL-TRIPEPTIDE--D-ALANYL-D-ALANINE LIGASE"/>
    <property type="match status" value="1"/>
</dbReference>
<dbReference type="Pfam" id="PF08245">
    <property type="entry name" value="Mur_ligase_M"/>
    <property type="match status" value="1"/>
</dbReference>
<evidence type="ECO:0000259" key="14">
    <source>
        <dbReference type="Pfam" id="PF08245"/>
    </source>
</evidence>
<dbReference type="EC" id="6.3.2.10" evidence="10 11"/>
<name>A0A939J6Y6_9HYPH</name>
<evidence type="ECO:0000256" key="2">
    <source>
        <dbReference type="ARBA" id="ARBA00022598"/>
    </source>
</evidence>
<organism evidence="15 16">
    <name type="scientific">Roseibium limicola</name>
    <dbReference type="NCBI Taxonomy" id="2816037"/>
    <lineage>
        <taxon>Bacteria</taxon>
        <taxon>Pseudomonadati</taxon>
        <taxon>Pseudomonadota</taxon>
        <taxon>Alphaproteobacteria</taxon>
        <taxon>Hyphomicrobiales</taxon>
        <taxon>Stappiaceae</taxon>
        <taxon>Roseibium</taxon>
    </lineage>
</organism>
<protein>
    <recommendedName>
        <fullName evidence="10 11">UDP-N-acetylmuramoyl-tripeptide--D-alanyl-D-alanine ligase</fullName>
        <ecNumber evidence="10 11">6.3.2.10</ecNumber>
    </recommendedName>
    <alternativeName>
        <fullName evidence="10">D-alanyl-D-alanine-adding enzyme</fullName>
    </alternativeName>
</protein>
<dbReference type="Pfam" id="PF01225">
    <property type="entry name" value="Mur_ligase"/>
    <property type="match status" value="1"/>
</dbReference>
<keyword evidence="5 10" id="KW-0067">ATP-binding</keyword>
<comment type="similarity">
    <text evidence="10">Belongs to the MurCDEF family. MurF subfamily.</text>
</comment>
<gene>
    <name evidence="10" type="primary">murF</name>
    <name evidence="15" type="ORF">J0X15_00580</name>
</gene>
<keyword evidence="3 10" id="KW-0132">Cell division</keyword>
<comment type="subcellular location">
    <subcellularLocation>
        <location evidence="10 11">Cytoplasm</location>
    </subcellularLocation>
</comment>
<feature type="domain" description="Mur ligase N-terminal catalytic" evidence="12">
    <location>
        <begin position="26"/>
        <end position="100"/>
    </location>
</feature>
<keyword evidence="4 10" id="KW-0547">Nucleotide-binding</keyword>
<accession>A0A939J6Y6</accession>
<dbReference type="SUPFAM" id="SSF53244">
    <property type="entry name" value="MurD-like peptide ligases, peptide-binding domain"/>
    <property type="match status" value="1"/>
</dbReference>